<dbReference type="AlphaFoldDB" id="A0A1B3XW34"/>
<evidence type="ECO:0000256" key="2">
    <source>
        <dbReference type="ARBA" id="ARBA00022741"/>
    </source>
</evidence>
<dbReference type="RefSeq" id="WP_064465352.1">
    <property type="nucleotide sequence ID" value="NZ_CP017081.1"/>
</dbReference>
<dbReference type="KEGG" id="bmur:ABE28_023970"/>
<keyword evidence="5" id="KW-0614">Plasmid</keyword>
<organism evidence="5 6">
    <name type="scientific">Peribacillus muralis</name>
    <dbReference type="NCBI Taxonomy" id="264697"/>
    <lineage>
        <taxon>Bacteria</taxon>
        <taxon>Bacillati</taxon>
        <taxon>Bacillota</taxon>
        <taxon>Bacilli</taxon>
        <taxon>Bacillales</taxon>
        <taxon>Bacillaceae</taxon>
        <taxon>Peribacillus</taxon>
    </lineage>
</organism>
<evidence type="ECO:0000259" key="4">
    <source>
        <dbReference type="PROSITE" id="PS50893"/>
    </source>
</evidence>
<evidence type="ECO:0000313" key="5">
    <source>
        <dbReference type="EMBL" id="AOH57409.1"/>
    </source>
</evidence>
<geneLocation type="plasmid" evidence="6">
    <name>pg25-68</name>
</geneLocation>
<keyword evidence="6" id="KW-1185">Reference proteome</keyword>
<protein>
    <submittedName>
        <fullName evidence="5">ABC transporter</fullName>
    </submittedName>
</protein>
<sequence>MLQINNLSKVYVGGIRAVQNFNLKVLPGEIVALAGPNGSGKTTLIGSILNIIKPTTGDVSYLQFEAGTKEFNSISSYIPDELMLPELLTANEYFDFISSIYKNKSSKSKRDTLIEIFDMSKAINRNIETFSHGMRKKTQLISAFMLDVDFIILDEPFRGLDIEAILVLKKLMKNFTNKGKSILIATHDLNIAEEIADRVAIISKGYKVADGKVHELLQDNHCQTIEELFLTVSNLKERSAGYEKLINNF</sequence>
<dbReference type="PANTHER" id="PTHR42939">
    <property type="entry name" value="ABC TRANSPORTER ATP-BINDING PROTEIN ALBC-RELATED"/>
    <property type="match status" value="1"/>
</dbReference>
<dbReference type="PANTHER" id="PTHR42939:SF1">
    <property type="entry name" value="ABC TRANSPORTER ATP-BINDING PROTEIN ALBC-RELATED"/>
    <property type="match status" value="1"/>
</dbReference>
<dbReference type="Proteomes" id="UP000077926">
    <property type="component" value="Plasmid pG25-68"/>
</dbReference>
<dbReference type="SMART" id="SM00382">
    <property type="entry name" value="AAA"/>
    <property type="match status" value="1"/>
</dbReference>
<dbReference type="GO" id="GO:0005524">
    <property type="term" value="F:ATP binding"/>
    <property type="evidence" value="ECO:0007669"/>
    <property type="project" value="UniProtKB-KW"/>
</dbReference>
<dbReference type="Pfam" id="PF00005">
    <property type="entry name" value="ABC_tran"/>
    <property type="match status" value="1"/>
</dbReference>
<dbReference type="GO" id="GO:0016887">
    <property type="term" value="F:ATP hydrolysis activity"/>
    <property type="evidence" value="ECO:0007669"/>
    <property type="project" value="InterPro"/>
</dbReference>
<dbReference type="EMBL" id="CP017081">
    <property type="protein sequence ID" value="AOH57409.1"/>
    <property type="molecule type" value="Genomic_DNA"/>
</dbReference>
<proteinExistence type="predicted"/>
<keyword evidence="2" id="KW-0547">Nucleotide-binding</keyword>
<accession>A0A1B3XW34</accession>
<evidence type="ECO:0000256" key="3">
    <source>
        <dbReference type="ARBA" id="ARBA00022840"/>
    </source>
</evidence>
<dbReference type="InterPro" id="IPR051782">
    <property type="entry name" value="ABC_Transporter_VariousFunc"/>
</dbReference>
<dbReference type="Gene3D" id="3.40.50.300">
    <property type="entry name" value="P-loop containing nucleotide triphosphate hydrolases"/>
    <property type="match status" value="1"/>
</dbReference>
<dbReference type="InterPro" id="IPR003439">
    <property type="entry name" value="ABC_transporter-like_ATP-bd"/>
</dbReference>
<dbReference type="InterPro" id="IPR027417">
    <property type="entry name" value="P-loop_NTPase"/>
</dbReference>
<gene>
    <name evidence="5" type="ORF">ABE28_023970</name>
</gene>
<keyword evidence="1" id="KW-0813">Transport</keyword>
<dbReference type="SUPFAM" id="SSF52540">
    <property type="entry name" value="P-loop containing nucleoside triphosphate hydrolases"/>
    <property type="match status" value="1"/>
</dbReference>
<dbReference type="InterPro" id="IPR003593">
    <property type="entry name" value="AAA+_ATPase"/>
</dbReference>
<keyword evidence="3" id="KW-0067">ATP-binding</keyword>
<evidence type="ECO:0000313" key="6">
    <source>
        <dbReference type="Proteomes" id="UP000077926"/>
    </source>
</evidence>
<feature type="domain" description="ABC transporter" evidence="4">
    <location>
        <begin position="2"/>
        <end position="229"/>
    </location>
</feature>
<reference evidence="5 6" key="1">
    <citation type="submission" date="2016-08" db="EMBL/GenBank/DDBJ databases">
        <title>Complete genome sequence of Bacillus muralis G25-68, a strain with toxicity to nematodes.</title>
        <authorList>
            <person name="Zheng Z."/>
        </authorList>
    </citation>
    <scope>NUCLEOTIDE SEQUENCE [LARGE SCALE GENOMIC DNA]</scope>
    <source>
        <strain evidence="5 6">G25-68</strain>
        <plasmid evidence="6">pg25-68</plasmid>
    </source>
</reference>
<dbReference type="CDD" id="cd03230">
    <property type="entry name" value="ABC_DR_subfamily_A"/>
    <property type="match status" value="1"/>
</dbReference>
<name>A0A1B3XW34_9BACI</name>
<dbReference type="OrthoDB" id="9804819at2"/>
<dbReference type="PROSITE" id="PS50893">
    <property type="entry name" value="ABC_TRANSPORTER_2"/>
    <property type="match status" value="1"/>
</dbReference>
<evidence type="ECO:0000256" key="1">
    <source>
        <dbReference type="ARBA" id="ARBA00022448"/>
    </source>
</evidence>